<gene>
    <name evidence="2" type="ORF">B0I71DRAFT_131600</name>
</gene>
<evidence type="ECO:0000256" key="1">
    <source>
        <dbReference type="SAM" id="MobiDB-lite"/>
    </source>
</evidence>
<feature type="compositionally biased region" description="Basic and acidic residues" evidence="1">
    <location>
        <begin position="89"/>
        <end position="98"/>
    </location>
</feature>
<evidence type="ECO:0000313" key="2">
    <source>
        <dbReference type="EMBL" id="RDW25979.1"/>
    </source>
</evidence>
<protein>
    <submittedName>
        <fullName evidence="2">Uncharacterized protein</fullName>
    </submittedName>
</protein>
<dbReference type="Proteomes" id="UP000256601">
    <property type="component" value="Unassembled WGS sequence"/>
</dbReference>
<organism evidence="2 3">
    <name type="scientific">Yarrowia lipolytica</name>
    <name type="common">Candida lipolytica</name>
    <dbReference type="NCBI Taxonomy" id="4952"/>
    <lineage>
        <taxon>Eukaryota</taxon>
        <taxon>Fungi</taxon>
        <taxon>Dikarya</taxon>
        <taxon>Ascomycota</taxon>
        <taxon>Saccharomycotina</taxon>
        <taxon>Dipodascomycetes</taxon>
        <taxon>Dipodascales</taxon>
        <taxon>Dipodascales incertae sedis</taxon>
        <taxon>Yarrowia</taxon>
    </lineage>
</organism>
<name>A0A371C6Q2_YARLL</name>
<evidence type="ECO:0000313" key="3">
    <source>
        <dbReference type="Proteomes" id="UP000256601"/>
    </source>
</evidence>
<accession>A0A371C6Q2</accession>
<proteinExistence type="predicted"/>
<dbReference type="EMBL" id="KZ858989">
    <property type="protein sequence ID" value="RDW25979.1"/>
    <property type="molecule type" value="Genomic_DNA"/>
</dbReference>
<reference evidence="2 3" key="1">
    <citation type="submission" date="2018-07" db="EMBL/GenBank/DDBJ databases">
        <title>Draft Genome Assemblies for Five Robust Yarrowia lipolytica Strains Exhibiting High Lipid Production and Pentose Sugar Utilization and Sugar Alcohol Secretion from Undetoxified Lignocellulosic Biomass Hydrolysates.</title>
        <authorList>
            <consortium name="DOE Joint Genome Institute"/>
            <person name="Walker C."/>
            <person name="Ryu S."/>
            <person name="Na H."/>
            <person name="Zane M."/>
            <person name="LaButti K."/>
            <person name="Lipzen A."/>
            <person name="Haridas S."/>
            <person name="Barry K."/>
            <person name="Grigoriev I.V."/>
            <person name="Quarterman J."/>
            <person name="Slininger P."/>
            <person name="Dien B."/>
            <person name="Trinh C.T."/>
        </authorList>
    </citation>
    <scope>NUCLEOTIDE SEQUENCE [LARGE SCALE GENOMIC DNA]</scope>
    <source>
        <strain evidence="2 3">YB392</strain>
    </source>
</reference>
<feature type="region of interest" description="Disordered" evidence="1">
    <location>
        <begin position="62"/>
        <end position="98"/>
    </location>
</feature>
<dbReference type="AlphaFoldDB" id="A0A371C6Q2"/>
<feature type="compositionally biased region" description="Polar residues" evidence="1">
    <location>
        <begin position="77"/>
        <end position="88"/>
    </location>
</feature>
<sequence length="98" mass="11438">MPRLGCFLFLSQARATETCLEAVSERVLVLVRYEYVLIGEVVEQYRWIDKAPMRQSFHAQLHPNRRNCGETSPPFISHTSTQWSQSESRLWEEKPING</sequence>